<dbReference type="InterPro" id="IPR005158">
    <property type="entry name" value="BTAD"/>
</dbReference>
<dbReference type="Proteomes" id="UP000634229">
    <property type="component" value="Unassembled WGS sequence"/>
</dbReference>
<dbReference type="SUPFAM" id="SSF48452">
    <property type="entry name" value="TPR-like"/>
    <property type="match status" value="1"/>
</dbReference>
<organism evidence="3 4">
    <name type="scientific">Streptomyces coffeae</name>
    <dbReference type="NCBI Taxonomy" id="621382"/>
    <lineage>
        <taxon>Bacteria</taxon>
        <taxon>Bacillati</taxon>
        <taxon>Actinomycetota</taxon>
        <taxon>Actinomycetes</taxon>
        <taxon>Kitasatosporales</taxon>
        <taxon>Streptomycetaceae</taxon>
        <taxon>Streptomyces</taxon>
    </lineage>
</organism>
<feature type="non-terminal residue" evidence="3">
    <location>
        <position position="259"/>
    </location>
</feature>
<evidence type="ECO:0000313" key="3">
    <source>
        <dbReference type="EMBL" id="MBL1102928.1"/>
    </source>
</evidence>
<keyword evidence="4" id="KW-1185">Reference proteome</keyword>
<sequence length="259" mass="28503">VKPEEPQQAKPVHLNVLGPVTLYVQGNPEPVGGGLRDEVREFLALLAAHPTGLIADDIARSLRLSDNPDHVARDLKNLRRAVRRVLRAATGWSRAEFIQMHGELHKLHPSMVETDLAAFTQALHEAATTTHTPQRLSALRRAVEHYHGPFAHGGDYPWSDSVRASLASKAADAVAALAHHAEHTGTRQDADDALALLEKAITLSPTHELLYQHAIRLHQAAGRHDTARHTFTLLERNLKELGLEPDPATRALLTTRTRS</sequence>
<dbReference type="Pfam" id="PF03704">
    <property type="entry name" value="BTAD"/>
    <property type="match status" value="1"/>
</dbReference>
<keyword evidence="1" id="KW-0902">Two-component regulatory system</keyword>
<dbReference type="EMBL" id="JAERRF010000160">
    <property type="protein sequence ID" value="MBL1102928.1"/>
    <property type="molecule type" value="Genomic_DNA"/>
</dbReference>
<comment type="caution">
    <text evidence="3">The sequence shown here is derived from an EMBL/GenBank/DDBJ whole genome shotgun (WGS) entry which is preliminary data.</text>
</comment>
<dbReference type="Gene3D" id="1.10.10.10">
    <property type="entry name" value="Winged helix-like DNA-binding domain superfamily/Winged helix DNA-binding domain"/>
    <property type="match status" value="1"/>
</dbReference>
<protein>
    <submittedName>
        <fullName evidence="3">Bacterial transcriptional activator domain-containing protein</fullName>
    </submittedName>
</protein>
<evidence type="ECO:0000256" key="1">
    <source>
        <dbReference type="ARBA" id="ARBA00023012"/>
    </source>
</evidence>
<feature type="domain" description="Bacterial transcriptional activator" evidence="2">
    <location>
        <begin position="114"/>
        <end position="257"/>
    </location>
</feature>
<gene>
    <name evidence="3" type="ORF">JK363_41475</name>
</gene>
<dbReference type="SMART" id="SM01043">
    <property type="entry name" value="BTAD"/>
    <property type="match status" value="1"/>
</dbReference>
<accession>A0ABS1NSD9</accession>
<name>A0ABS1NSD9_9ACTN</name>
<dbReference type="Gene3D" id="1.25.40.10">
    <property type="entry name" value="Tetratricopeptide repeat domain"/>
    <property type="match status" value="1"/>
</dbReference>
<dbReference type="InterPro" id="IPR011990">
    <property type="entry name" value="TPR-like_helical_dom_sf"/>
</dbReference>
<dbReference type="InterPro" id="IPR036388">
    <property type="entry name" value="WH-like_DNA-bd_sf"/>
</dbReference>
<proteinExistence type="predicted"/>
<dbReference type="PANTHER" id="PTHR35807">
    <property type="entry name" value="TRANSCRIPTIONAL REGULATOR REDD-RELATED"/>
    <property type="match status" value="1"/>
</dbReference>
<evidence type="ECO:0000259" key="2">
    <source>
        <dbReference type="SMART" id="SM01043"/>
    </source>
</evidence>
<dbReference type="InterPro" id="IPR051677">
    <property type="entry name" value="AfsR-DnrI-RedD_regulator"/>
</dbReference>
<feature type="non-terminal residue" evidence="3">
    <location>
        <position position="1"/>
    </location>
</feature>
<evidence type="ECO:0000313" key="4">
    <source>
        <dbReference type="Proteomes" id="UP000634229"/>
    </source>
</evidence>
<reference evidence="3 4" key="1">
    <citation type="submission" date="2021-01" db="EMBL/GenBank/DDBJ databases">
        <title>WGS of actinomycetes isolated from Thailand.</title>
        <authorList>
            <person name="Thawai C."/>
        </authorList>
    </citation>
    <scope>NUCLEOTIDE SEQUENCE [LARGE SCALE GENOMIC DNA]</scope>
    <source>
        <strain evidence="3 4">CA1R205</strain>
    </source>
</reference>